<gene>
    <name evidence="1" type="ORF">UY74_C0014G0031</name>
</gene>
<name>A0A0G1XKK1_9BACT</name>
<reference evidence="1 2" key="1">
    <citation type="journal article" date="2015" name="Nature">
        <title>rRNA introns, odd ribosomes, and small enigmatic genomes across a large radiation of phyla.</title>
        <authorList>
            <person name="Brown C.T."/>
            <person name="Hug L.A."/>
            <person name="Thomas B.C."/>
            <person name="Sharon I."/>
            <person name="Castelle C.J."/>
            <person name="Singh A."/>
            <person name="Wilkins M.J."/>
            <person name="Williams K.H."/>
            <person name="Banfield J.F."/>
        </authorList>
    </citation>
    <scope>NUCLEOTIDE SEQUENCE [LARGE SCALE GENOMIC DNA]</scope>
</reference>
<comment type="caution">
    <text evidence="1">The sequence shown here is derived from an EMBL/GenBank/DDBJ whole genome shotgun (WGS) entry which is preliminary data.</text>
</comment>
<proteinExistence type="predicted"/>
<dbReference type="InterPro" id="IPR036237">
    <property type="entry name" value="Xyl_isomerase-like_sf"/>
</dbReference>
<sequence>MNFKVATPISTLFQKASSAQMGKILSLSDVLEERDRGIACESDLPRIFHCELSVVVKWTEEEINHVAELVRSQKILLVSFHVPSCFEKPLIENGVFVPVGTRIREEEMLKNAKKNVADLRKIIGNKVEVAIENNNYFKTGAYESVCEPPFQTALCEHIPCALLLDIGHAEISARHMGTALNEYIVGLPLDKVRQIHLSGITRGEKENKDSHEALNELDWKQFADILPLCPNLGHVTIEYYKEPTVLIKMLQKLRIYQI</sequence>
<dbReference type="EMBL" id="LCRF01000014">
    <property type="protein sequence ID" value="KKW31451.1"/>
    <property type="molecule type" value="Genomic_DNA"/>
</dbReference>
<protein>
    <recommendedName>
        <fullName evidence="3">Xylose isomerase-like TIM barrel domain-containing protein</fullName>
    </recommendedName>
</protein>
<evidence type="ECO:0008006" key="3">
    <source>
        <dbReference type="Google" id="ProtNLM"/>
    </source>
</evidence>
<organism evidence="1 2">
    <name type="scientific">Candidatus Kaiserbacteria bacterium GW2011_GWC2_52_8b</name>
    <dbReference type="NCBI Taxonomy" id="1618676"/>
    <lineage>
        <taxon>Bacteria</taxon>
        <taxon>Candidatus Kaiseribacteriota</taxon>
    </lineage>
</organism>
<accession>A0A0G1XKK1</accession>
<dbReference type="Proteomes" id="UP000034445">
    <property type="component" value="Unassembled WGS sequence"/>
</dbReference>
<evidence type="ECO:0000313" key="1">
    <source>
        <dbReference type="EMBL" id="KKW31451.1"/>
    </source>
</evidence>
<dbReference type="Gene3D" id="3.20.20.150">
    <property type="entry name" value="Divalent-metal-dependent TIM barrel enzymes"/>
    <property type="match status" value="1"/>
</dbReference>
<dbReference type="Pfam" id="PF05114">
    <property type="entry name" value="MbnB_TglH_ChrH"/>
    <property type="match status" value="1"/>
</dbReference>
<evidence type="ECO:0000313" key="2">
    <source>
        <dbReference type="Proteomes" id="UP000034445"/>
    </source>
</evidence>
<dbReference type="SUPFAM" id="SSF51658">
    <property type="entry name" value="Xylose isomerase-like"/>
    <property type="match status" value="1"/>
</dbReference>
<dbReference type="InterPro" id="IPR007801">
    <property type="entry name" value="MbnB/TglH/ChrH"/>
</dbReference>
<dbReference type="AlphaFoldDB" id="A0A0G1XKK1"/>